<feature type="region of interest" description="Disordered" evidence="10">
    <location>
        <begin position="191"/>
        <end position="212"/>
    </location>
</feature>
<evidence type="ECO:0000313" key="11">
    <source>
        <dbReference type="EMBL" id="OEH79650.1"/>
    </source>
</evidence>
<dbReference type="InterPro" id="IPR015943">
    <property type="entry name" value="WD40/YVTN_repeat-like_dom_sf"/>
</dbReference>
<evidence type="ECO:0000256" key="4">
    <source>
        <dbReference type="ARBA" id="ARBA00022728"/>
    </source>
</evidence>
<feature type="repeat" description="WD" evidence="9">
    <location>
        <begin position="551"/>
        <end position="584"/>
    </location>
</feature>
<keyword evidence="7" id="KW-0539">Nucleus</keyword>
<evidence type="ECO:0000256" key="9">
    <source>
        <dbReference type="PROSITE-ProRule" id="PRU00221"/>
    </source>
</evidence>
<keyword evidence="3" id="KW-0507">mRNA processing</keyword>
<gene>
    <name evidence="11" type="ORF">cyc_06997</name>
</gene>
<evidence type="ECO:0000256" key="3">
    <source>
        <dbReference type="ARBA" id="ARBA00022664"/>
    </source>
</evidence>
<dbReference type="GO" id="GO:0071013">
    <property type="term" value="C:catalytic step 2 spliceosome"/>
    <property type="evidence" value="ECO:0007669"/>
    <property type="project" value="InterPro"/>
</dbReference>
<evidence type="ECO:0000256" key="7">
    <source>
        <dbReference type="ARBA" id="ARBA00023242"/>
    </source>
</evidence>
<feature type="repeat" description="WD" evidence="9">
    <location>
        <begin position="520"/>
        <end position="550"/>
    </location>
</feature>
<feature type="region of interest" description="Disordered" evidence="10">
    <location>
        <begin position="136"/>
        <end position="157"/>
    </location>
</feature>
<evidence type="ECO:0000256" key="8">
    <source>
        <dbReference type="ARBA" id="ARBA00068146"/>
    </source>
</evidence>
<comment type="caution">
    <text evidence="11">The sequence shown here is derived from an EMBL/GenBank/DDBJ whole genome shotgun (WGS) entry which is preliminary data.</text>
</comment>
<dbReference type="PANTHER" id="PTHR43979">
    <property type="entry name" value="PRE-MRNA-PROCESSING FACTOR 17"/>
    <property type="match status" value="1"/>
</dbReference>
<evidence type="ECO:0000313" key="12">
    <source>
        <dbReference type="Proteomes" id="UP000095192"/>
    </source>
</evidence>
<dbReference type="PANTHER" id="PTHR43979:SF1">
    <property type="entry name" value="PRE-MRNA-PROCESSING FACTOR 17"/>
    <property type="match status" value="1"/>
</dbReference>
<dbReference type="FunFam" id="2.130.10.10:FF:000034">
    <property type="entry name" value="Pre-mRNA-processing factor 17, putative"/>
    <property type="match status" value="1"/>
</dbReference>
<protein>
    <recommendedName>
        <fullName evidence="8">Pre-mRNA-processing factor 17</fullName>
    </recommendedName>
</protein>
<keyword evidence="4" id="KW-0747">Spliceosome</keyword>
<accession>A0A1D3D867</accession>
<feature type="repeat" description="WD" evidence="9">
    <location>
        <begin position="335"/>
        <end position="376"/>
    </location>
</feature>
<evidence type="ECO:0000256" key="2">
    <source>
        <dbReference type="ARBA" id="ARBA00022574"/>
    </source>
</evidence>
<keyword evidence="6" id="KW-0508">mRNA splicing</keyword>
<reference evidence="11 12" key="1">
    <citation type="journal article" date="2016" name="BMC Genomics">
        <title>Comparative genomics reveals Cyclospora cayetanensis possesses coccidia-like metabolism and invasion components but unique surface antigens.</title>
        <authorList>
            <person name="Liu S."/>
            <person name="Wang L."/>
            <person name="Zheng H."/>
            <person name="Xu Z."/>
            <person name="Roellig D.M."/>
            <person name="Li N."/>
            <person name="Frace M.A."/>
            <person name="Tang K."/>
            <person name="Arrowood M.J."/>
            <person name="Moss D.M."/>
            <person name="Zhang L."/>
            <person name="Feng Y."/>
            <person name="Xiao L."/>
        </authorList>
    </citation>
    <scope>NUCLEOTIDE SEQUENCE [LARGE SCALE GENOMIC DNA]</scope>
    <source>
        <strain evidence="11 12">CHN_HEN01</strain>
    </source>
</reference>
<feature type="compositionally biased region" description="Basic residues" evidence="10">
    <location>
        <begin position="142"/>
        <end position="151"/>
    </location>
</feature>
<proteinExistence type="predicted"/>
<dbReference type="PROSITE" id="PS50082">
    <property type="entry name" value="WD_REPEATS_2"/>
    <property type="match status" value="5"/>
</dbReference>
<feature type="repeat" description="WD" evidence="9">
    <location>
        <begin position="419"/>
        <end position="451"/>
    </location>
</feature>
<keyword evidence="12" id="KW-1185">Reference proteome</keyword>
<keyword evidence="5" id="KW-0677">Repeat</keyword>
<dbReference type="InterPro" id="IPR019775">
    <property type="entry name" value="WD40_repeat_CS"/>
</dbReference>
<dbReference type="SUPFAM" id="SSF50978">
    <property type="entry name" value="WD40 repeat-like"/>
    <property type="match status" value="1"/>
</dbReference>
<sequence length="584" mass="63439">MDYFASYAEAEGSPSERKRHMAMPEDGILLHNPKIDAVEAPIVGPLTPLQEQQGGLQNLYKKRLCGDVEPAHLSKVAFDAEYHKFASKGVATDPSDGAATAAAAEGEAAVEAPLRQAAFKPLPLHGEISIGNISSASSSVKTTRKERKACRLQRNTDVESEEFQGPWALYMHPATAAAEAAAAAKARAGGEDGLQGASSLGGREEAAERGDGAKAEVVVASLHGSSEAKSSASVGSAVGAAAASLPAGDCVFHRKELVDYQGRSWLAPPPHLKPLSADASFYVPRECIHSFVGHTGVVQAIRLFPSTGHLLLSASLDSTVKIWDVYNQRKCQVTYTAHKQGVRDLQWAEGGSRFFSCSYDNTIKLWDTERGQVISTFSNKKTPYCVAVYPPDNNIFIAGCSNKRAVQFDARTGEVVVEYADHLGAVNTVFFCEGGRRVVTTADDKKMFVWEFGIPVVIKHIADPEMHAMPAGCLHPSSRYLCFQSMANEVVTYEAANKYRFVPRKKFKGHLSAGYAIQPAFSPDGRYLLSGDSTGRLFFWEFKSGRIVRTLKAHNKVCMGCQWHPTAQSRVFTCGWDGLIKLWD</sequence>
<keyword evidence="2 9" id="KW-0853">WD repeat</keyword>
<evidence type="ECO:0000256" key="6">
    <source>
        <dbReference type="ARBA" id="ARBA00023187"/>
    </source>
</evidence>
<dbReference type="SMART" id="SM00320">
    <property type="entry name" value="WD40"/>
    <property type="match status" value="6"/>
</dbReference>
<dbReference type="InterPro" id="IPR001680">
    <property type="entry name" value="WD40_rpt"/>
</dbReference>
<dbReference type="GO" id="GO:0000398">
    <property type="term" value="P:mRNA splicing, via spliceosome"/>
    <property type="evidence" value="ECO:0007669"/>
    <property type="project" value="InterPro"/>
</dbReference>
<organism evidence="11 12">
    <name type="scientific">Cyclospora cayetanensis</name>
    <dbReference type="NCBI Taxonomy" id="88456"/>
    <lineage>
        <taxon>Eukaryota</taxon>
        <taxon>Sar</taxon>
        <taxon>Alveolata</taxon>
        <taxon>Apicomplexa</taxon>
        <taxon>Conoidasida</taxon>
        <taxon>Coccidia</taxon>
        <taxon>Eucoccidiorida</taxon>
        <taxon>Eimeriorina</taxon>
        <taxon>Eimeriidae</taxon>
        <taxon>Cyclospora</taxon>
    </lineage>
</organism>
<dbReference type="EMBL" id="JROU02000320">
    <property type="protein sequence ID" value="OEH79650.1"/>
    <property type="molecule type" value="Genomic_DNA"/>
</dbReference>
<evidence type="ECO:0000256" key="5">
    <source>
        <dbReference type="ARBA" id="ARBA00022737"/>
    </source>
</evidence>
<dbReference type="GO" id="GO:0003729">
    <property type="term" value="F:mRNA binding"/>
    <property type="evidence" value="ECO:0007669"/>
    <property type="project" value="TreeGrafter"/>
</dbReference>
<dbReference type="CDD" id="cd00200">
    <property type="entry name" value="WD40"/>
    <property type="match status" value="1"/>
</dbReference>
<dbReference type="PROSITE" id="PS50294">
    <property type="entry name" value="WD_REPEATS_REGION"/>
    <property type="match status" value="3"/>
</dbReference>
<evidence type="ECO:0000256" key="1">
    <source>
        <dbReference type="ARBA" id="ARBA00004123"/>
    </source>
</evidence>
<dbReference type="AlphaFoldDB" id="A0A1D3D867"/>
<dbReference type="InParanoid" id="A0A1D3D867"/>
<dbReference type="InterPro" id="IPR020472">
    <property type="entry name" value="WD40_PAC1"/>
</dbReference>
<evidence type="ECO:0000256" key="10">
    <source>
        <dbReference type="SAM" id="MobiDB-lite"/>
    </source>
</evidence>
<dbReference type="FunCoup" id="A0A1D3D867">
    <property type="interactions" value="345"/>
</dbReference>
<dbReference type="InterPro" id="IPR032847">
    <property type="entry name" value="PRPF17"/>
</dbReference>
<dbReference type="Proteomes" id="UP000095192">
    <property type="component" value="Unassembled WGS sequence"/>
</dbReference>
<feature type="compositionally biased region" description="Basic and acidic residues" evidence="10">
    <location>
        <begin position="202"/>
        <end position="212"/>
    </location>
</feature>
<dbReference type="Pfam" id="PF00400">
    <property type="entry name" value="WD40"/>
    <property type="match status" value="5"/>
</dbReference>
<dbReference type="InterPro" id="IPR036322">
    <property type="entry name" value="WD40_repeat_dom_sf"/>
</dbReference>
<dbReference type="PRINTS" id="PR00320">
    <property type="entry name" value="GPROTEINBRPT"/>
</dbReference>
<feature type="repeat" description="WD" evidence="9">
    <location>
        <begin position="291"/>
        <end position="333"/>
    </location>
</feature>
<dbReference type="VEuPathDB" id="ToxoDB:LOC34623041"/>
<comment type="subcellular location">
    <subcellularLocation>
        <location evidence="1">Nucleus</location>
    </subcellularLocation>
</comment>
<dbReference type="PROSITE" id="PS00678">
    <property type="entry name" value="WD_REPEATS_1"/>
    <property type="match status" value="1"/>
</dbReference>
<dbReference type="VEuPathDB" id="ToxoDB:cyc_06997"/>
<dbReference type="Gene3D" id="2.130.10.10">
    <property type="entry name" value="YVTN repeat-like/Quinoprotein amine dehydrogenase"/>
    <property type="match status" value="1"/>
</dbReference>
<name>A0A1D3D867_9EIME</name>